<accession>A0A4V1CME1</accession>
<dbReference type="Gene3D" id="3.40.630.30">
    <property type="match status" value="1"/>
</dbReference>
<organism evidence="2 3">
    <name type="scientific">Cellulomonas shaoxiangyii</name>
    <dbReference type="NCBI Taxonomy" id="2566013"/>
    <lineage>
        <taxon>Bacteria</taxon>
        <taxon>Bacillati</taxon>
        <taxon>Actinomycetota</taxon>
        <taxon>Actinomycetes</taxon>
        <taxon>Micrococcales</taxon>
        <taxon>Cellulomonadaceae</taxon>
        <taxon>Cellulomonas</taxon>
    </lineage>
</organism>
<dbReference type="OrthoDB" id="4942342at2"/>
<dbReference type="Proteomes" id="UP000296469">
    <property type="component" value="Chromosome"/>
</dbReference>
<evidence type="ECO:0000313" key="2">
    <source>
        <dbReference type="EMBL" id="QCB92625.1"/>
    </source>
</evidence>
<feature type="domain" description="N-acetyltransferase" evidence="1">
    <location>
        <begin position="126"/>
        <end position="260"/>
    </location>
</feature>
<protein>
    <submittedName>
        <fullName evidence="2">GNAT family N-acetyltransferase</fullName>
    </submittedName>
</protein>
<dbReference type="PROSITE" id="PS51186">
    <property type="entry name" value="GNAT"/>
    <property type="match status" value="1"/>
</dbReference>
<dbReference type="EMBL" id="CP039291">
    <property type="protein sequence ID" value="QCB92625.1"/>
    <property type="molecule type" value="Genomic_DNA"/>
</dbReference>
<dbReference type="SUPFAM" id="SSF55729">
    <property type="entry name" value="Acyl-CoA N-acyltransferases (Nat)"/>
    <property type="match status" value="1"/>
</dbReference>
<name>A0A4V1CME1_9CELL</name>
<dbReference type="KEGG" id="celz:E5225_02715"/>
<dbReference type="InterPro" id="IPR016181">
    <property type="entry name" value="Acyl_CoA_acyltransferase"/>
</dbReference>
<gene>
    <name evidence="2" type="ORF">E5225_02715</name>
</gene>
<evidence type="ECO:0000313" key="3">
    <source>
        <dbReference type="Proteomes" id="UP000296469"/>
    </source>
</evidence>
<dbReference type="AlphaFoldDB" id="A0A4V1CME1"/>
<dbReference type="RefSeq" id="WP_135972954.1">
    <property type="nucleotide sequence ID" value="NZ_CP039291.1"/>
</dbReference>
<sequence length="260" mass="26895">MDLSPGEHAVYHRSRLAFGAATAAGLPGRFEAFELGGLRALLTNSPGLGFLNSVTGANARTVAALREVVAVFTAAGAPLPAVVGTSGDLPSAERLSDLRAAPGPVRPIAVLDPRSRDERVAPSDHLQVRPAVGEDLATFFEVLSAGYAAPVDVDRFLVAEHSDPKVLRFMAWKEDRPVAAAAMSLHDDVAVLGGAATLPTHRSCGAQTALLHSRLDAAAAAGARGAVATAAPGSPSVRNLARNGFTVHLRRSWLLAPAEV</sequence>
<proteinExistence type="predicted"/>
<dbReference type="Pfam" id="PF00583">
    <property type="entry name" value="Acetyltransf_1"/>
    <property type="match status" value="1"/>
</dbReference>
<keyword evidence="2" id="KW-0808">Transferase</keyword>
<evidence type="ECO:0000259" key="1">
    <source>
        <dbReference type="PROSITE" id="PS51186"/>
    </source>
</evidence>
<reference evidence="2 3" key="1">
    <citation type="submission" date="2019-04" db="EMBL/GenBank/DDBJ databases">
        <title>Isolation and identification of Cellulomonas shaoxiangyii sp. Nov. isolated from feces of the Tibetan antelopes (Pantholops hodgsonii) in the Qinghai-Tibet plateau of China.</title>
        <authorList>
            <person name="Tian Z."/>
        </authorList>
    </citation>
    <scope>NUCLEOTIDE SEQUENCE [LARGE SCALE GENOMIC DNA]</scope>
    <source>
        <strain evidence="2 3">Z28</strain>
    </source>
</reference>
<keyword evidence="3" id="KW-1185">Reference proteome</keyword>
<dbReference type="InterPro" id="IPR000182">
    <property type="entry name" value="GNAT_dom"/>
</dbReference>
<dbReference type="GO" id="GO:0016747">
    <property type="term" value="F:acyltransferase activity, transferring groups other than amino-acyl groups"/>
    <property type="evidence" value="ECO:0007669"/>
    <property type="project" value="InterPro"/>
</dbReference>